<proteinExistence type="predicted"/>
<dbReference type="InterPro" id="IPR001810">
    <property type="entry name" value="F-box_dom"/>
</dbReference>
<dbReference type="InterPro" id="IPR032675">
    <property type="entry name" value="LRR_dom_sf"/>
</dbReference>
<dbReference type="Proteomes" id="UP000053424">
    <property type="component" value="Unassembled WGS sequence"/>
</dbReference>
<dbReference type="CDD" id="cd09917">
    <property type="entry name" value="F-box_SF"/>
    <property type="match status" value="1"/>
</dbReference>
<dbReference type="EMBL" id="KN831787">
    <property type="protein sequence ID" value="KIM39050.1"/>
    <property type="molecule type" value="Genomic_DNA"/>
</dbReference>
<dbReference type="Gene3D" id="3.80.10.10">
    <property type="entry name" value="Ribonuclease Inhibitor"/>
    <property type="match status" value="1"/>
</dbReference>
<accession>A0A0C3BQX3</accession>
<dbReference type="Pfam" id="PF12937">
    <property type="entry name" value="F-box-like"/>
    <property type="match status" value="1"/>
</dbReference>
<feature type="domain" description="F-box" evidence="1">
    <location>
        <begin position="1"/>
        <end position="48"/>
    </location>
</feature>
<evidence type="ECO:0000313" key="2">
    <source>
        <dbReference type="EMBL" id="KIM39050.1"/>
    </source>
</evidence>
<protein>
    <recommendedName>
        <fullName evidence="1">F-box domain-containing protein</fullName>
    </recommendedName>
</protein>
<evidence type="ECO:0000313" key="3">
    <source>
        <dbReference type="Proteomes" id="UP000053424"/>
    </source>
</evidence>
<reference evidence="2 3" key="1">
    <citation type="submission" date="2014-04" db="EMBL/GenBank/DDBJ databases">
        <authorList>
            <consortium name="DOE Joint Genome Institute"/>
            <person name="Kuo A."/>
            <person name="Gay G."/>
            <person name="Dore J."/>
            <person name="Kohler A."/>
            <person name="Nagy L.G."/>
            <person name="Floudas D."/>
            <person name="Copeland A."/>
            <person name="Barry K.W."/>
            <person name="Cichocki N."/>
            <person name="Veneault-Fourrey C."/>
            <person name="LaButti K."/>
            <person name="Lindquist E.A."/>
            <person name="Lipzen A."/>
            <person name="Lundell T."/>
            <person name="Morin E."/>
            <person name="Murat C."/>
            <person name="Sun H."/>
            <person name="Tunlid A."/>
            <person name="Henrissat B."/>
            <person name="Grigoriev I.V."/>
            <person name="Hibbett D.S."/>
            <person name="Martin F."/>
            <person name="Nordberg H.P."/>
            <person name="Cantor M.N."/>
            <person name="Hua S.X."/>
        </authorList>
    </citation>
    <scope>NUCLEOTIDE SEQUENCE [LARGE SCALE GENOMIC DNA]</scope>
    <source>
        <strain evidence="3">h7</strain>
    </source>
</reference>
<dbReference type="Gene3D" id="1.20.1280.50">
    <property type="match status" value="1"/>
</dbReference>
<dbReference type="HOGENOM" id="CLU_059040_0_0_1"/>
<dbReference type="InterPro" id="IPR036047">
    <property type="entry name" value="F-box-like_dom_sf"/>
</dbReference>
<keyword evidence="3" id="KW-1185">Reference proteome</keyword>
<dbReference type="PROSITE" id="PS50181">
    <property type="entry name" value="FBOX"/>
    <property type="match status" value="1"/>
</dbReference>
<sequence>MSLRQLPPELLCVIFGHLPPNDGQSLRACALTCRAFVSPAQASLFDTVFVSSESDACIVLAKLESIPHIQTFARRLSLRDIHRPWIQHSQVLHDILGLVSPYIVSLDIFQRRRRPDSPRFAFPSLAQLTLLEKISLSEEDVLELKTMEYGDNGIPTFLNYFPKLRVFTLDGCYVHNEAVDSIRSIAAPIFLLERLDIRWCSDSLLLDWLMPALSLLQKLHVTLATPNLSTKLAQAGESLQHLEIRGVYSASNAGQLFLSAYGDRITNTAIYRVDLQSLMTAVRTCSTNLRSLHLVITGNTITYTPIQVLVQCVLYLGAHGHLQHLTIELDQYGVRVDGTPWEELQDLLVEACFPALRTVEFQVLVHRDSIPIAIEPLIAALPRLSKWCTLCIRHVTR</sequence>
<reference evidence="3" key="2">
    <citation type="submission" date="2015-01" db="EMBL/GenBank/DDBJ databases">
        <title>Evolutionary Origins and Diversification of the Mycorrhizal Mutualists.</title>
        <authorList>
            <consortium name="DOE Joint Genome Institute"/>
            <consortium name="Mycorrhizal Genomics Consortium"/>
            <person name="Kohler A."/>
            <person name="Kuo A."/>
            <person name="Nagy L.G."/>
            <person name="Floudas D."/>
            <person name="Copeland A."/>
            <person name="Barry K.W."/>
            <person name="Cichocki N."/>
            <person name="Veneault-Fourrey C."/>
            <person name="LaButti K."/>
            <person name="Lindquist E.A."/>
            <person name="Lipzen A."/>
            <person name="Lundell T."/>
            <person name="Morin E."/>
            <person name="Murat C."/>
            <person name="Riley R."/>
            <person name="Ohm R."/>
            <person name="Sun H."/>
            <person name="Tunlid A."/>
            <person name="Henrissat B."/>
            <person name="Grigoriev I.V."/>
            <person name="Hibbett D.S."/>
            <person name="Martin F."/>
        </authorList>
    </citation>
    <scope>NUCLEOTIDE SEQUENCE [LARGE SCALE GENOMIC DNA]</scope>
    <source>
        <strain evidence="3">h7</strain>
    </source>
</reference>
<dbReference type="OrthoDB" id="2745898at2759"/>
<dbReference type="SUPFAM" id="SSF81383">
    <property type="entry name" value="F-box domain"/>
    <property type="match status" value="1"/>
</dbReference>
<organism evidence="2 3">
    <name type="scientific">Hebeloma cylindrosporum</name>
    <dbReference type="NCBI Taxonomy" id="76867"/>
    <lineage>
        <taxon>Eukaryota</taxon>
        <taxon>Fungi</taxon>
        <taxon>Dikarya</taxon>
        <taxon>Basidiomycota</taxon>
        <taxon>Agaricomycotina</taxon>
        <taxon>Agaricomycetes</taxon>
        <taxon>Agaricomycetidae</taxon>
        <taxon>Agaricales</taxon>
        <taxon>Agaricineae</taxon>
        <taxon>Hymenogastraceae</taxon>
        <taxon>Hebeloma</taxon>
    </lineage>
</organism>
<evidence type="ECO:0000259" key="1">
    <source>
        <dbReference type="PROSITE" id="PS50181"/>
    </source>
</evidence>
<name>A0A0C3BQX3_HEBCY</name>
<gene>
    <name evidence="2" type="ORF">M413DRAFT_29619</name>
</gene>
<dbReference type="SUPFAM" id="SSF52047">
    <property type="entry name" value="RNI-like"/>
    <property type="match status" value="1"/>
</dbReference>
<dbReference type="AlphaFoldDB" id="A0A0C3BQX3"/>